<dbReference type="RefSeq" id="WP_145067549.1">
    <property type="nucleotide sequence ID" value="NZ_CP036287.1"/>
</dbReference>
<dbReference type="Proteomes" id="UP000316921">
    <property type="component" value="Chromosome"/>
</dbReference>
<evidence type="ECO:0000313" key="2">
    <source>
        <dbReference type="EMBL" id="QDU68490.1"/>
    </source>
</evidence>
<proteinExistence type="predicted"/>
<evidence type="ECO:0000313" key="3">
    <source>
        <dbReference type="Proteomes" id="UP000316921"/>
    </source>
</evidence>
<accession>A0A518BND2</accession>
<gene>
    <name evidence="2" type="ORF">Pla133_35880</name>
</gene>
<feature type="chain" id="PRO_5022214116" evidence="1">
    <location>
        <begin position="27"/>
        <end position="161"/>
    </location>
</feature>
<dbReference type="EMBL" id="CP036287">
    <property type="protein sequence ID" value="QDU68490.1"/>
    <property type="molecule type" value="Genomic_DNA"/>
</dbReference>
<organism evidence="2 3">
    <name type="scientific">Engelhardtia mirabilis</name>
    <dbReference type="NCBI Taxonomy" id="2528011"/>
    <lineage>
        <taxon>Bacteria</taxon>
        <taxon>Pseudomonadati</taxon>
        <taxon>Planctomycetota</taxon>
        <taxon>Planctomycetia</taxon>
        <taxon>Planctomycetia incertae sedis</taxon>
        <taxon>Engelhardtia</taxon>
    </lineage>
</organism>
<reference evidence="2 3" key="1">
    <citation type="submission" date="2019-02" db="EMBL/GenBank/DDBJ databases">
        <title>Deep-cultivation of Planctomycetes and their phenomic and genomic characterization uncovers novel biology.</title>
        <authorList>
            <person name="Wiegand S."/>
            <person name="Jogler M."/>
            <person name="Boedeker C."/>
            <person name="Pinto D."/>
            <person name="Vollmers J."/>
            <person name="Rivas-Marin E."/>
            <person name="Kohn T."/>
            <person name="Peeters S.H."/>
            <person name="Heuer A."/>
            <person name="Rast P."/>
            <person name="Oberbeckmann S."/>
            <person name="Bunk B."/>
            <person name="Jeske O."/>
            <person name="Meyerdierks A."/>
            <person name="Storesund J.E."/>
            <person name="Kallscheuer N."/>
            <person name="Luecker S."/>
            <person name="Lage O.M."/>
            <person name="Pohl T."/>
            <person name="Merkel B.J."/>
            <person name="Hornburger P."/>
            <person name="Mueller R.-W."/>
            <person name="Bruemmer F."/>
            <person name="Labrenz M."/>
            <person name="Spormann A.M."/>
            <person name="Op den Camp H."/>
            <person name="Overmann J."/>
            <person name="Amann R."/>
            <person name="Jetten M.S.M."/>
            <person name="Mascher T."/>
            <person name="Medema M.H."/>
            <person name="Devos D.P."/>
            <person name="Kaster A.-K."/>
            <person name="Ovreas L."/>
            <person name="Rohde M."/>
            <person name="Galperin M.Y."/>
            <person name="Jogler C."/>
        </authorList>
    </citation>
    <scope>NUCLEOTIDE SEQUENCE [LARGE SCALE GENOMIC DNA]</scope>
    <source>
        <strain evidence="2 3">Pla133</strain>
    </source>
</reference>
<dbReference type="KEGG" id="pbap:Pla133_35880"/>
<evidence type="ECO:0000256" key="1">
    <source>
        <dbReference type="SAM" id="SignalP"/>
    </source>
</evidence>
<keyword evidence="1" id="KW-0732">Signal</keyword>
<protein>
    <submittedName>
        <fullName evidence="2">Uncharacterized protein</fullName>
    </submittedName>
</protein>
<feature type="signal peptide" evidence="1">
    <location>
        <begin position="1"/>
        <end position="26"/>
    </location>
</feature>
<name>A0A518BND2_9BACT</name>
<sequence length="161" mass="17014" precursor="true">MKNLQALRILAISALAAALVAPAASAQPAAAAYGQKPQVTVGIGAHIGGGSHGTIAVNIGNKAKLGGHGGVSNHGPHIGYPKPYCAPKPTWIPGCWVIEAQPVWIPAKTVQVWIDPVYATKCDYFGHSYQVLVTPGHFETVCEPGHWSSQRVRVWKAGHWA</sequence>
<keyword evidence="3" id="KW-1185">Reference proteome</keyword>
<dbReference type="AlphaFoldDB" id="A0A518BND2"/>